<sequence length="118" mass="13470">MQQKSVNLLKKIDATIYQILEKFQEMFDKAIIQDKSKESLAVESLTLEADALAIIRLCKDILTITRGLKETWCLGTMKVQQKDTQEASPEEVQQVFTKFNALLDRIAVLEKRQAIQVA</sequence>
<dbReference type="EMBL" id="CP038486">
    <property type="protein sequence ID" value="QFZ27180.1"/>
    <property type="molecule type" value="Genomic_DNA"/>
</dbReference>
<keyword evidence="2" id="KW-1185">Reference proteome</keyword>
<organism evidence="1 2">
    <name type="scientific">Clavispora lusitaniae</name>
    <name type="common">Candida lusitaniae</name>
    <dbReference type="NCBI Taxonomy" id="36911"/>
    <lineage>
        <taxon>Eukaryota</taxon>
        <taxon>Fungi</taxon>
        <taxon>Dikarya</taxon>
        <taxon>Ascomycota</taxon>
        <taxon>Saccharomycotina</taxon>
        <taxon>Pichiomycetes</taxon>
        <taxon>Metschnikowiaceae</taxon>
        <taxon>Clavispora</taxon>
    </lineage>
</organism>
<evidence type="ECO:0000313" key="1">
    <source>
        <dbReference type="EMBL" id="QFZ27180.1"/>
    </source>
</evidence>
<evidence type="ECO:0000313" key="2">
    <source>
        <dbReference type="Proteomes" id="UP000326582"/>
    </source>
</evidence>
<name>A0ACD0WIA0_CLALS</name>
<protein>
    <submittedName>
        <fullName evidence="1">NEDD8</fullName>
    </submittedName>
</protein>
<gene>
    <name evidence="1" type="ORF">EJF14_30143</name>
</gene>
<reference evidence="2" key="1">
    <citation type="journal article" date="2019" name="MBio">
        <title>Comparative genomics for the elucidation of multidrug resistance (MDR) in Candida lusitaniae.</title>
        <authorList>
            <person name="Kannan A."/>
            <person name="Asner S.A."/>
            <person name="Trachsel E."/>
            <person name="Kelly S."/>
            <person name="Parker J."/>
            <person name="Sanglard D."/>
        </authorList>
    </citation>
    <scope>NUCLEOTIDE SEQUENCE [LARGE SCALE GENOMIC DNA]</scope>
    <source>
        <strain evidence="2">P1</strain>
    </source>
</reference>
<accession>A0ACD0WIA0</accession>
<proteinExistence type="predicted"/>
<dbReference type="Proteomes" id="UP000326582">
    <property type="component" value="Chromosome 3"/>
</dbReference>